<evidence type="ECO:0000313" key="4">
    <source>
        <dbReference type="EMBL" id="NXA05849.1"/>
    </source>
</evidence>
<feature type="non-terminal residue" evidence="4">
    <location>
        <position position="176"/>
    </location>
</feature>
<dbReference type="GO" id="GO:0007601">
    <property type="term" value="P:visual perception"/>
    <property type="evidence" value="ECO:0007669"/>
    <property type="project" value="TreeGrafter"/>
</dbReference>
<name>A0A7K7SMR7_9TYRA</name>
<reference evidence="4 5" key="1">
    <citation type="submission" date="2019-09" db="EMBL/GenBank/DDBJ databases">
        <title>Bird 10,000 Genomes (B10K) Project - Family phase.</title>
        <authorList>
            <person name="Zhang G."/>
        </authorList>
    </citation>
    <scope>NUCLEOTIDE SEQUENCE [LARGE SCALE GENOMIC DNA]</scope>
    <source>
        <strain evidence="4">B10K-DU-030-41</strain>
        <tissue evidence="4">Muscle</tissue>
    </source>
</reference>
<evidence type="ECO:0000313" key="5">
    <source>
        <dbReference type="Proteomes" id="UP000589485"/>
    </source>
</evidence>
<keyword evidence="2" id="KW-0677">Repeat</keyword>
<sequence length="176" mass="20030">MGKITIFEHANFQGLFKQLTTDIANLKDIDWNDTVSSVRVTGQPWVAYEHANYTGKFLVLEEGDHEFVGKKMNDKISSLRMITEDLHHPQITLYEHADYQGKSKIVTEATNLGAGHDNDTTSSHKVQSGAWLLCEHSDGSGFQYLAREHENLPNYKEIKFNDKLSFLRPLRPGLCH</sequence>
<comment type="caution">
    <text evidence="4">The sequence shown here is derived from an EMBL/GenBank/DDBJ whole genome shotgun (WGS) entry which is preliminary data.</text>
</comment>
<dbReference type="Proteomes" id="UP000589485">
    <property type="component" value="Unassembled WGS sequence"/>
</dbReference>
<dbReference type="InterPro" id="IPR050252">
    <property type="entry name" value="Beta/Gamma-Crystallin"/>
</dbReference>
<dbReference type="PANTHER" id="PTHR11818:SF103">
    <property type="entry name" value="BETA_GAMMA CRYSTALLIN 'GREEK KEY' DOMAIN-CONTAINING PROTEIN"/>
    <property type="match status" value="1"/>
</dbReference>
<evidence type="ECO:0000256" key="1">
    <source>
        <dbReference type="ARBA" id="ARBA00009646"/>
    </source>
</evidence>
<dbReference type="Pfam" id="PF00030">
    <property type="entry name" value="Crystall"/>
    <property type="match status" value="2"/>
</dbReference>
<feature type="domain" description="Beta/gamma crystallin 'Greek key'" evidence="3">
    <location>
        <begin position="2"/>
        <end position="42"/>
    </location>
</feature>
<organism evidence="4 5">
    <name type="scientific">Sapayoa aenigma</name>
    <name type="common">broad-billed sapayoa</name>
    <dbReference type="NCBI Taxonomy" id="239371"/>
    <lineage>
        <taxon>Eukaryota</taxon>
        <taxon>Metazoa</taxon>
        <taxon>Chordata</taxon>
        <taxon>Craniata</taxon>
        <taxon>Vertebrata</taxon>
        <taxon>Euteleostomi</taxon>
        <taxon>Archelosauria</taxon>
        <taxon>Archosauria</taxon>
        <taxon>Dinosauria</taxon>
        <taxon>Saurischia</taxon>
        <taxon>Theropoda</taxon>
        <taxon>Coelurosauria</taxon>
        <taxon>Aves</taxon>
        <taxon>Neognathae</taxon>
        <taxon>Neoaves</taxon>
        <taxon>Telluraves</taxon>
        <taxon>Australaves</taxon>
        <taxon>Passeriformes</taxon>
        <taxon>Tyrannidae</taxon>
        <taxon>Sapayoa</taxon>
    </lineage>
</organism>
<gene>
    <name evidence="4" type="primary">Edsp_2</name>
    <name evidence="4" type="ORF">SAPAEN_R15124</name>
</gene>
<feature type="non-terminal residue" evidence="4">
    <location>
        <position position="1"/>
    </location>
</feature>
<comment type="similarity">
    <text evidence="1">Belongs to the beta/gamma-crystallin family.</text>
</comment>
<evidence type="ECO:0000256" key="2">
    <source>
        <dbReference type="ARBA" id="ARBA00022737"/>
    </source>
</evidence>
<dbReference type="EMBL" id="VZSY01000065">
    <property type="protein sequence ID" value="NXA05849.1"/>
    <property type="molecule type" value="Genomic_DNA"/>
</dbReference>
<dbReference type="InterPro" id="IPR011024">
    <property type="entry name" value="G_crystallin-like"/>
</dbReference>
<evidence type="ECO:0000259" key="3">
    <source>
        <dbReference type="PROSITE" id="PS50915"/>
    </source>
</evidence>
<dbReference type="AlphaFoldDB" id="A0A7K7SMR7"/>
<dbReference type="SUPFAM" id="SSF49695">
    <property type="entry name" value="gamma-Crystallin-like"/>
    <property type="match status" value="1"/>
</dbReference>
<proteinExistence type="inferred from homology"/>
<accession>A0A7K7SMR7</accession>
<dbReference type="Gene3D" id="2.60.20.10">
    <property type="entry name" value="Crystallins"/>
    <property type="match status" value="2"/>
</dbReference>
<keyword evidence="5" id="KW-1185">Reference proteome</keyword>
<dbReference type="SMART" id="SM00247">
    <property type="entry name" value="XTALbg"/>
    <property type="match status" value="2"/>
</dbReference>
<dbReference type="OrthoDB" id="8603363at2759"/>
<protein>
    <submittedName>
        <fullName evidence="4">EDSP protein</fullName>
    </submittedName>
</protein>
<dbReference type="GO" id="GO:0005212">
    <property type="term" value="F:structural constituent of eye lens"/>
    <property type="evidence" value="ECO:0007669"/>
    <property type="project" value="TreeGrafter"/>
</dbReference>
<dbReference type="InterPro" id="IPR001064">
    <property type="entry name" value="Beta/gamma_crystallin"/>
</dbReference>
<dbReference type="PANTHER" id="PTHR11818">
    <property type="entry name" value="BETA/GAMMA CRYSTALLIN"/>
    <property type="match status" value="1"/>
</dbReference>
<feature type="domain" description="Beta/gamma crystallin 'Greek key'" evidence="3">
    <location>
        <begin position="43"/>
        <end position="83"/>
    </location>
</feature>
<dbReference type="GO" id="GO:0002088">
    <property type="term" value="P:lens development in camera-type eye"/>
    <property type="evidence" value="ECO:0007669"/>
    <property type="project" value="TreeGrafter"/>
</dbReference>
<dbReference type="PROSITE" id="PS50915">
    <property type="entry name" value="CRYSTALLIN_BETA_GAMMA"/>
    <property type="match status" value="2"/>
</dbReference>